<organism evidence="1">
    <name type="scientific">Cucumis melo</name>
    <name type="common">Muskmelon</name>
    <dbReference type="NCBI Taxonomy" id="3656"/>
    <lineage>
        <taxon>Eukaryota</taxon>
        <taxon>Viridiplantae</taxon>
        <taxon>Streptophyta</taxon>
        <taxon>Embryophyta</taxon>
        <taxon>Tracheophyta</taxon>
        <taxon>Spermatophyta</taxon>
        <taxon>Magnoliopsida</taxon>
        <taxon>eudicotyledons</taxon>
        <taxon>Gunneridae</taxon>
        <taxon>Pentapetalae</taxon>
        <taxon>rosids</taxon>
        <taxon>fabids</taxon>
        <taxon>Cucurbitales</taxon>
        <taxon>Cucurbitaceae</taxon>
        <taxon>Benincaseae</taxon>
        <taxon>Cucumis</taxon>
    </lineage>
</organism>
<evidence type="ECO:0000313" key="1">
    <source>
        <dbReference type="EnsemblPlants" id="MELO3C030762.2.1"/>
    </source>
</evidence>
<reference evidence="1" key="1">
    <citation type="submission" date="2023-03" db="UniProtKB">
        <authorList>
            <consortium name="EnsemblPlants"/>
        </authorList>
    </citation>
    <scope>IDENTIFICATION</scope>
</reference>
<protein>
    <submittedName>
        <fullName evidence="1">Uncharacterized protein</fullName>
    </submittedName>
</protein>
<accession>A0A9I9E9R9</accession>
<dbReference type="EnsemblPlants" id="MELO3C030762.2.1">
    <property type="protein sequence ID" value="MELO3C030762.2.1"/>
    <property type="gene ID" value="MELO3C030762.2"/>
</dbReference>
<proteinExistence type="predicted"/>
<dbReference type="AlphaFoldDB" id="A0A9I9E9R9"/>
<dbReference type="Gramene" id="MELO3C030762.2.1">
    <property type="protein sequence ID" value="MELO3C030762.2.1"/>
    <property type="gene ID" value="MELO3C030762.2"/>
</dbReference>
<sequence length="125" mass="14233">MARRPIATETHDKETHIVTDDRRDALKAVESTKEVASSLLEKNWGLHFGMVRAPTSSQIYTILDLKTQSLTTYDDYHYIFLGLKIITVINVLNLQLCHLPSVRVSNELGQGHPLATKYFVYVTIF</sequence>
<name>A0A9I9E9R9_CUCME</name>